<proteinExistence type="predicted"/>
<dbReference type="OrthoDB" id="2121607at2759"/>
<feature type="region of interest" description="Disordered" evidence="2">
    <location>
        <begin position="437"/>
        <end position="503"/>
    </location>
</feature>
<feature type="coiled-coil region" evidence="1">
    <location>
        <begin position="18"/>
        <end position="254"/>
    </location>
</feature>
<keyword evidence="1" id="KW-0175">Coiled coil</keyword>
<sequence length="503" mass="58690">MCDLSESFDGSANDDTGLEQQLEESLIVQDDYKKLKQENECYRQQLHVLRLKLAASNALEKELQESNEGLERSLAQCTAKAEEMFSEKEGRYKIKKEEYENYIADLETDAADKKCKIMELHEELRKYKDLINKCSHSTTVTEDTSSAQYKEKIEQLLQLLQNEEKKGIALEERLRDTESQYQEIKDILKVTKEQLVEKSEALQNTREELAMNRLELESLKVTPASDTCKGNSLFAEVEDRRQVLLDKMKALQCKYNEMKRILNVKTSKIDLLKAEKAAMVRKWETDAIDAQQEDADLLEKYKIRIVELENKLKAEIKNNKQAEEVLSTDDNFSYTQSLLIKKKKEIKELNERIERQAMLMLMQEDTNHNISRQLRFWQTKAMMMKAEILSIKAQLQTEQTKDDNKNLLEAIENCKITDITDFEKTCDTLKSPTNDFMLKNDTSEGDSTRTSEKPIADKYASEEKQHDRKKVLRFVTDTKETEKQSLKKHESKQHDNYPIVTIE</sequence>
<name>A0A3L8DQ04_OOCBI</name>
<gene>
    <name evidence="3" type="ORF">DMN91_004782</name>
</gene>
<comment type="caution">
    <text evidence="3">The sequence shown here is derived from an EMBL/GenBank/DDBJ whole genome shotgun (WGS) entry which is preliminary data.</text>
</comment>
<reference evidence="3" key="2">
    <citation type="submission" date="2018-07" db="EMBL/GenBank/DDBJ databases">
        <authorList>
            <person name="Mckenzie S.K."/>
            <person name="Kronauer D.J.C."/>
        </authorList>
    </citation>
    <scope>NUCLEOTIDE SEQUENCE</scope>
    <source>
        <strain evidence="3">Clonal line C1</strain>
    </source>
</reference>
<reference evidence="3" key="1">
    <citation type="journal article" date="2018" name="Genome Res.">
        <title>The genomic architecture and molecular evolution of ant odorant receptors.</title>
        <authorList>
            <person name="McKenzie S.K."/>
            <person name="Kronauer D.J.C."/>
        </authorList>
    </citation>
    <scope>NUCLEOTIDE SEQUENCE [LARGE SCALE GENOMIC DNA]</scope>
    <source>
        <strain evidence="3">Clonal line C1</strain>
    </source>
</reference>
<evidence type="ECO:0000256" key="1">
    <source>
        <dbReference type="SAM" id="Coils"/>
    </source>
</evidence>
<dbReference type="AlphaFoldDB" id="A0A3L8DQ04"/>
<feature type="compositionally biased region" description="Basic and acidic residues" evidence="2">
    <location>
        <begin position="446"/>
        <end position="466"/>
    </location>
</feature>
<protein>
    <submittedName>
        <fullName evidence="3">Uncharacterized protein</fullName>
    </submittedName>
</protein>
<feature type="coiled-coil region" evidence="1">
    <location>
        <begin position="298"/>
        <end position="359"/>
    </location>
</feature>
<accession>A0A3L8DQ04</accession>
<evidence type="ECO:0000313" key="3">
    <source>
        <dbReference type="EMBL" id="RLU22504.1"/>
    </source>
</evidence>
<dbReference type="EMBL" id="QOIP01000005">
    <property type="protein sequence ID" value="RLU22504.1"/>
    <property type="molecule type" value="Genomic_DNA"/>
</dbReference>
<dbReference type="Proteomes" id="UP000279307">
    <property type="component" value="Chromosome 5"/>
</dbReference>
<organism evidence="3">
    <name type="scientific">Ooceraea biroi</name>
    <name type="common">Clonal raider ant</name>
    <name type="synonym">Cerapachys biroi</name>
    <dbReference type="NCBI Taxonomy" id="2015173"/>
    <lineage>
        <taxon>Eukaryota</taxon>
        <taxon>Metazoa</taxon>
        <taxon>Ecdysozoa</taxon>
        <taxon>Arthropoda</taxon>
        <taxon>Hexapoda</taxon>
        <taxon>Insecta</taxon>
        <taxon>Pterygota</taxon>
        <taxon>Neoptera</taxon>
        <taxon>Endopterygota</taxon>
        <taxon>Hymenoptera</taxon>
        <taxon>Apocrita</taxon>
        <taxon>Aculeata</taxon>
        <taxon>Formicoidea</taxon>
        <taxon>Formicidae</taxon>
        <taxon>Dorylinae</taxon>
        <taxon>Ooceraea</taxon>
    </lineage>
</organism>
<feature type="compositionally biased region" description="Basic and acidic residues" evidence="2">
    <location>
        <begin position="476"/>
        <end position="495"/>
    </location>
</feature>
<evidence type="ECO:0000256" key="2">
    <source>
        <dbReference type="SAM" id="MobiDB-lite"/>
    </source>
</evidence>